<name>A0A2T0LFE5_9BACL</name>
<dbReference type="CDD" id="cd12797">
    <property type="entry name" value="M23_peptidase"/>
    <property type="match status" value="1"/>
</dbReference>
<dbReference type="SUPFAM" id="SSF51261">
    <property type="entry name" value="Duplicated hybrid motif"/>
    <property type="match status" value="1"/>
</dbReference>
<evidence type="ECO:0000313" key="5">
    <source>
        <dbReference type="EMBL" id="PRX40920.1"/>
    </source>
</evidence>
<dbReference type="Gene3D" id="1.10.530.10">
    <property type="match status" value="1"/>
</dbReference>
<keyword evidence="2" id="KW-0472">Membrane</keyword>
<dbReference type="RefSeq" id="WP_106345024.1">
    <property type="nucleotide sequence ID" value="NZ_PVNE01000010.1"/>
</dbReference>
<sequence>MRKAVSFFFLLTPVLVIVLVISLLGFAVVFISVLMGGGDELTDGYSGYLGGVPFADLINRTAARYDISPALIAAIIDQESNFNPKAHSSAGAIGLMQIMPGTCRGIGYPADECWKPENNIDAGGRIIAGHLKSYRGNLELALAAYNAGAGNVRKYGGVPPFPETRNYVVEVAKQYEKYKKKLVGGKFETVGGFPTTLMFPANGEITSPFGWRWGRMHEGVDIGAPEGTPIVAAADGVVIKSGPASGYGWVIVIDHGGGLTTVYGHMYHSTVVVSQGEAVSKGQKIASIGNNGRSTGPHLHFEVRMNGNSLDPLKYLRTNWKDG</sequence>
<organism evidence="5 6">
    <name type="scientific">Planifilum fimeticola</name>
    <dbReference type="NCBI Taxonomy" id="201975"/>
    <lineage>
        <taxon>Bacteria</taxon>
        <taxon>Bacillati</taxon>
        <taxon>Bacillota</taxon>
        <taxon>Bacilli</taxon>
        <taxon>Bacillales</taxon>
        <taxon>Thermoactinomycetaceae</taxon>
        <taxon>Planifilum</taxon>
    </lineage>
</organism>
<dbReference type="InterPro" id="IPR016047">
    <property type="entry name" value="M23ase_b-sheet_dom"/>
</dbReference>
<dbReference type="InterPro" id="IPR050570">
    <property type="entry name" value="Cell_wall_metabolism_enzyme"/>
</dbReference>
<protein>
    <submittedName>
        <fullName evidence="5">Transglycosylase-like protein with SLT domain</fullName>
    </submittedName>
</protein>
<dbReference type="AlphaFoldDB" id="A0A2T0LFE5"/>
<accession>A0A2T0LFE5</accession>
<evidence type="ECO:0000256" key="1">
    <source>
        <dbReference type="ARBA" id="ARBA00022729"/>
    </source>
</evidence>
<dbReference type="PANTHER" id="PTHR21666:SF289">
    <property type="entry name" value="L-ALA--D-GLU ENDOPEPTIDASE"/>
    <property type="match status" value="1"/>
</dbReference>
<dbReference type="Pfam" id="PF01464">
    <property type="entry name" value="SLT"/>
    <property type="match status" value="1"/>
</dbReference>
<gene>
    <name evidence="5" type="ORF">CLV97_110112</name>
</gene>
<dbReference type="GO" id="GO:0004222">
    <property type="term" value="F:metalloendopeptidase activity"/>
    <property type="evidence" value="ECO:0007669"/>
    <property type="project" value="TreeGrafter"/>
</dbReference>
<dbReference type="Proteomes" id="UP000237797">
    <property type="component" value="Unassembled WGS sequence"/>
</dbReference>
<dbReference type="SUPFAM" id="SSF53955">
    <property type="entry name" value="Lysozyme-like"/>
    <property type="match status" value="1"/>
</dbReference>
<keyword evidence="1" id="KW-0732">Signal</keyword>
<evidence type="ECO:0000259" key="4">
    <source>
        <dbReference type="Pfam" id="PF01551"/>
    </source>
</evidence>
<keyword evidence="2" id="KW-1133">Transmembrane helix</keyword>
<evidence type="ECO:0000313" key="6">
    <source>
        <dbReference type="Proteomes" id="UP000237797"/>
    </source>
</evidence>
<dbReference type="OrthoDB" id="9813368at2"/>
<dbReference type="Pfam" id="PF01551">
    <property type="entry name" value="Peptidase_M23"/>
    <property type="match status" value="1"/>
</dbReference>
<reference evidence="5 6" key="1">
    <citation type="submission" date="2018-03" db="EMBL/GenBank/DDBJ databases">
        <title>Genomic Encyclopedia of Archaeal and Bacterial Type Strains, Phase II (KMG-II): from individual species to whole genera.</title>
        <authorList>
            <person name="Goeker M."/>
        </authorList>
    </citation>
    <scope>NUCLEOTIDE SEQUENCE [LARGE SCALE GENOMIC DNA]</scope>
    <source>
        <strain evidence="5 6">DSM 44946</strain>
    </source>
</reference>
<dbReference type="InterPro" id="IPR023346">
    <property type="entry name" value="Lysozyme-like_dom_sf"/>
</dbReference>
<comment type="caution">
    <text evidence="5">The sequence shown here is derived from an EMBL/GenBank/DDBJ whole genome shotgun (WGS) entry which is preliminary data.</text>
</comment>
<dbReference type="EMBL" id="PVNE01000010">
    <property type="protein sequence ID" value="PRX40920.1"/>
    <property type="molecule type" value="Genomic_DNA"/>
</dbReference>
<dbReference type="Gene3D" id="2.70.70.10">
    <property type="entry name" value="Glucose Permease (Domain IIA)"/>
    <property type="match status" value="1"/>
</dbReference>
<dbReference type="CDD" id="cd00254">
    <property type="entry name" value="LT-like"/>
    <property type="match status" value="1"/>
</dbReference>
<dbReference type="InterPro" id="IPR011055">
    <property type="entry name" value="Dup_hybrid_motif"/>
</dbReference>
<keyword evidence="2" id="KW-0812">Transmembrane</keyword>
<evidence type="ECO:0000256" key="2">
    <source>
        <dbReference type="SAM" id="Phobius"/>
    </source>
</evidence>
<keyword evidence="6" id="KW-1185">Reference proteome</keyword>
<feature type="domain" description="Transglycosylase SLT" evidence="3">
    <location>
        <begin position="57"/>
        <end position="160"/>
    </location>
</feature>
<feature type="transmembrane region" description="Helical" evidence="2">
    <location>
        <begin position="7"/>
        <end position="35"/>
    </location>
</feature>
<evidence type="ECO:0000259" key="3">
    <source>
        <dbReference type="Pfam" id="PF01464"/>
    </source>
</evidence>
<dbReference type="InterPro" id="IPR008258">
    <property type="entry name" value="Transglycosylase_SLT_dom_1"/>
</dbReference>
<dbReference type="PANTHER" id="PTHR21666">
    <property type="entry name" value="PEPTIDASE-RELATED"/>
    <property type="match status" value="1"/>
</dbReference>
<proteinExistence type="predicted"/>
<feature type="domain" description="M23ase beta-sheet core" evidence="4">
    <location>
        <begin position="215"/>
        <end position="312"/>
    </location>
</feature>